<feature type="compositionally biased region" description="Polar residues" evidence="1">
    <location>
        <begin position="1"/>
        <end position="10"/>
    </location>
</feature>
<dbReference type="PANTHER" id="PTHR46411:SF1">
    <property type="entry name" value="FAMILY ATPASE, PUTATIVE (AFU_ORTHOLOGUE AFUA_7G05752)-RELATED"/>
    <property type="match status" value="1"/>
</dbReference>
<feature type="compositionally biased region" description="Acidic residues" evidence="1">
    <location>
        <begin position="664"/>
        <end position="674"/>
    </location>
</feature>
<feature type="compositionally biased region" description="Basic residues" evidence="1">
    <location>
        <begin position="148"/>
        <end position="181"/>
    </location>
</feature>
<protein>
    <recommendedName>
        <fullName evidence="2">AAA+ ATPase domain-containing protein</fullName>
    </recommendedName>
</protein>
<feature type="compositionally biased region" description="Basic and acidic residues" evidence="1">
    <location>
        <begin position="96"/>
        <end position="111"/>
    </location>
</feature>
<dbReference type="CDD" id="cd19481">
    <property type="entry name" value="RecA-like_protease"/>
    <property type="match status" value="1"/>
</dbReference>
<comment type="caution">
    <text evidence="3">The sequence shown here is derived from an EMBL/GenBank/DDBJ whole genome shotgun (WGS) entry which is preliminary data.</text>
</comment>
<evidence type="ECO:0000313" key="4">
    <source>
        <dbReference type="Proteomes" id="UP001140562"/>
    </source>
</evidence>
<dbReference type="OrthoDB" id="10042665at2759"/>
<gene>
    <name evidence="3" type="ORF">N0V87_010039</name>
</gene>
<dbReference type="Gene3D" id="3.40.50.300">
    <property type="entry name" value="P-loop containing nucleotide triphosphate hydrolases"/>
    <property type="match status" value="1"/>
</dbReference>
<keyword evidence="4" id="KW-1185">Reference proteome</keyword>
<reference evidence="3" key="1">
    <citation type="submission" date="2022-10" db="EMBL/GenBank/DDBJ databases">
        <title>Tapping the CABI collections for fungal endophytes: first genome assemblies for Collariella, Neodidymelliopsis, Ascochyta clinopodiicola, Didymella pomorum, Didymosphaeria variabile, Neocosmospora piperis and Neocucurbitaria cava.</title>
        <authorList>
            <person name="Hill R."/>
        </authorList>
    </citation>
    <scope>NUCLEOTIDE SEQUENCE</scope>
    <source>
        <strain evidence="3">IMI 360193</strain>
    </source>
</reference>
<feature type="region of interest" description="Disordered" evidence="1">
    <location>
        <begin position="1"/>
        <end position="305"/>
    </location>
</feature>
<name>A0A9W8WR12_9PLEO</name>
<dbReference type="Pfam" id="PF23232">
    <property type="entry name" value="AAA_lid_13"/>
    <property type="match status" value="1"/>
</dbReference>
<dbReference type="SUPFAM" id="SSF52540">
    <property type="entry name" value="P-loop containing nucleoside triphosphate hydrolases"/>
    <property type="match status" value="1"/>
</dbReference>
<dbReference type="InterPro" id="IPR003593">
    <property type="entry name" value="AAA+_ATPase"/>
</dbReference>
<feature type="compositionally biased region" description="Basic residues" evidence="1">
    <location>
        <begin position="264"/>
        <end position="276"/>
    </location>
</feature>
<dbReference type="GO" id="GO:0016887">
    <property type="term" value="F:ATP hydrolysis activity"/>
    <property type="evidence" value="ECO:0007669"/>
    <property type="project" value="InterPro"/>
</dbReference>
<dbReference type="SMART" id="SM00382">
    <property type="entry name" value="AAA"/>
    <property type="match status" value="1"/>
</dbReference>
<feature type="compositionally biased region" description="Basic residues" evidence="1">
    <location>
        <begin position="209"/>
        <end position="226"/>
    </location>
</feature>
<dbReference type="InterPro" id="IPR056599">
    <property type="entry name" value="AAA_lid_fung"/>
</dbReference>
<dbReference type="InterPro" id="IPR027417">
    <property type="entry name" value="P-loop_NTPase"/>
</dbReference>
<dbReference type="Pfam" id="PF00004">
    <property type="entry name" value="AAA"/>
    <property type="match status" value="1"/>
</dbReference>
<dbReference type="InterPro" id="IPR054289">
    <property type="entry name" value="DUF7025"/>
</dbReference>
<organism evidence="3 4">
    <name type="scientific">Didymella glomerata</name>
    <dbReference type="NCBI Taxonomy" id="749621"/>
    <lineage>
        <taxon>Eukaryota</taxon>
        <taxon>Fungi</taxon>
        <taxon>Dikarya</taxon>
        <taxon>Ascomycota</taxon>
        <taxon>Pezizomycotina</taxon>
        <taxon>Dothideomycetes</taxon>
        <taxon>Pleosporomycetidae</taxon>
        <taxon>Pleosporales</taxon>
        <taxon>Pleosporineae</taxon>
        <taxon>Didymellaceae</taxon>
        <taxon>Didymella</taxon>
    </lineage>
</organism>
<feature type="compositionally biased region" description="Low complexity" evidence="1">
    <location>
        <begin position="233"/>
        <end position="250"/>
    </location>
</feature>
<dbReference type="Pfam" id="PF22942">
    <property type="entry name" value="DUF7025"/>
    <property type="match status" value="1"/>
</dbReference>
<feature type="domain" description="AAA+ ATPase" evidence="2">
    <location>
        <begin position="825"/>
        <end position="950"/>
    </location>
</feature>
<feature type="compositionally biased region" description="Basic and acidic residues" evidence="1">
    <location>
        <begin position="63"/>
        <end position="77"/>
    </location>
</feature>
<dbReference type="GO" id="GO:0005524">
    <property type="term" value="F:ATP binding"/>
    <property type="evidence" value="ECO:0007669"/>
    <property type="project" value="InterPro"/>
</dbReference>
<feature type="compositionally biased region" description="Polar residues" evidence="1">
    <location>
        <begin position="22"/>
        <end position="42"/>
    </location>
</feature>
<proteinExistence type="predicted"/>
<dbReference type="EMBL" id="JAPEUV010000202">
    <property type="protein sequence ID" value="KAJ4330377.1"/>
    <property type="molecule type" value="Genomic_DNA"/>
</dbReference>
<feature type="compositionally biased region" description="Basic residues" evidence="1">
    <location>
        <begin position="112"/>
        <end position="121"/>
    </location>
</feature>
<feature type="compositionally biased region" description="Polar residues" evidence="1">
    <location>
        <begin position="288"/>
        <end position="297"/>
    </location>
</feature>
<evidence type="ECO:0000313" key="3">
    <source>
        <dbReference type="EMBL" id="KAJ4330377.1"/>
    </source>
</evidence>
<dbReference type="Proteomes" id="UP001140562">
    <property type="component" value="Unassembled WGS sequence"/>
</dbReference>
<evidence type="ECO:0000259" key="2">
    <source>
        <dbReference type="SMART" id="SM00382"/>
    </source>
</evidence>
<feature type="region of interest" description="Disordered" evidence="1">
    <location>
        <begin position="660"/>
        <end position="697"/>
    </location>
</feature>
<accession>A0A9W8WR12</accession>
<feature type="compositionally biased region" description="Low complexity" evidence="1">
    <location>
        <begin position="188"/>
        <end position="197"/>
    </location>
</feature>
<dbReference type="InterPro" id="IPR003959">
    <property type="entry name" value="ATPase_AAA_core"/>
</dbReference>
<dbReference type="PANTHER" id="PTHR46411">
    <property type="entry name" value="FAMILY ATPASE, PUTATIVE-RELATED"/>
    <property type="match status" value="1"/>
</dbReference>
<feature type="compositionally biased region" description="Acidic residues" evidence="1">
    <location>
        <begin position="128"/>
        <end position="144"/>
    </location>
</feature>
<evidence type="ECO:0000256" key="1">
    <source>
        <dbReference type="SAM" id="MobiDB-lite"/>
    </source>
</evidence>
<dbReference type="AlphaFoldDB" id="A0A9W8WR12"/>
<sequence>MDNSESTESTPKIPPLPPPANNKVSDTLSSSPVILPTPSVSSELDHISMDGSSGIGSTQDQVEPQKPEATPKAEPDKTVVPIPPTPRASDAATSDSKTDATAKKFKSESGKRSKKAKKSKKKIVDSSASDDSDADSESDQSSEDEREKRRRRKKAALKKAAVKKKSAKEKARKSKSKKRAKKADSSDDSSNSSASESSDSDSDSEGAKKKSRRKAKAKAKSKKKSRKAESSTDDCGSSSSSSSSSPSSSDSDTDSDTDSDDAKSKHKRATAKRKAKKPGEDDGAVSDSPVTVHTTDGSAPPLPHDDLDTQVTKVNAILQNLKMQQFAAVTAATAGVTPPIPKVPAKKNTHEFKRVDQVWDTKLRDYKLIESTAEQKDEFECVFTVRRRFDWEGKLRETLVDIKSKTLRGVLQEVLKECKCVSLVEDIPEVDPHILYHYYDEIKTFAKKILKPKLKRAKKTKDQKLFAQQVAQCKLLLGYVDEDFAATRKALKPLLKAGTITYELTWALFKPNSIVYTPTYGNKEDPRCFRVEQCFEYESWLSGAKSCCIDGKYLEYDGQAFGLGDHEAEIKSFKGHKKITSLVAYPLKYHKDPKGIKALLVERGKKFIALQGMNYRLQKGIAYQKVKNMIAKYNINGRVMVDPAIFRRIQPNYPLSYIKPDELNREDEEAEQEMSDACCGSSDDDEDLSESEKPDKDPMRVVMWKDSKGKKHPIHVLQSTVDAENGVGNSETTKLEVDDEGNMANHIFTEEELLIASPVVLGFAFSEKLWLEFSLSGIEEIQWNAEAFDSLVLPDKIKSNLKGLVSSHRFNAARTIDDVIQGKGKGLNVVLHGPPGVGKTLTGESIAEYLKCPLYAVSAGELGTNSGSLERDLNRIMDITHSWGAILLLDEADVFLEARMPHDIHRNSLVSVFLRLTEYYQGILFLTTNRVETFDEAFQSRIHMGIRYENLKPAARKKIWQHHIGKVEKMAVAESESGNGMQNIKTFTEDDFNELAKKNMNGRQIKNTVKTGQSIALSEKVTFSIEHLKRVLEVAQAFEDDMRGGKGYRDAMQHYT</sequence>